<dbReference type="EMBL" id="FO203427">
    <property type="protein sequence ID" value="CCH48761.1"/>
    <property type="molecule type" value="Genomic_DNA"/>
</dbReference>
<keyword evidence="2" id="KW-0800">Toxin</keyword>
<evidence type="ECO:0000256" key="1">
    <source>
        <dbReference type="ARBA" id="ARBA00004219"/>
    </source>
</evidence>
<dbReference type="GO" id="GO:0090729">
    <property type="term" value="F:toxin activity"/>
    <property type="evidence" value="ECO:0007669"/>
    <property type="project" value="UniProtKB-KW"/>
</dbReference>
<gene>
    <name evidence="6" type="ordered locus">BN4_11526</name>
</gene>
<dbReference type="eggNOG" id="COG3209">
    <property type="taxonomic scope" value="Bacteria"/>
</dbReference>
<accession>M1WK03</accession>
<dbReference type="HOGENOM" id="CLU_825690_0_0_7"/>
<name>M1WK03_PSEP2</name>
<dbReference type="KEGG" id="dpi:BN4_11526"/>
<dbReference type="BioCyc" id="DPIE1322246:BN4_RS07665-MONOMER"/>
<protein>
    <recommendedName>
        <fullName evidence="5">VENN motif-containing domain-containing protein</fullName>
    </recommendedName>
</protein>
<reference evidence="7" key="2">
    <citation type="journal article" date="2013" name="Stand. Genomic Sci.">
        <title>Complete genome sequence of Desulfocapsa sulfexigens, a marine deltaproteobacterium specialized in disproportionating inorganic sulfur compounds.</title>
        <authorList>
            <person name="Finster K.W."/>
            <person name="Kjeldsen K.U."/>
            <person name="Kube M."/>
            <person name="Reinhardt R."/>
            <person name="Mussmann M."/>
            <person name="Amann R."/>
            <person name="Schreiber L."/>
        </authorList>
    </citation>
    <scope>NUCLEOTIDE SEQUENCE [LARGE SCALE GENOMIC DNA]</scope>
    <source>
        <strain evidence="7">DSM 10523 / SB164P1</strain>
    </source>
</reference>
<evidence type="ECO:0000256" key="2">
    <source>
        <dbReference type="ARBA" id="ARBA00022656"/>
    </source>
</evidence>
<feature type="domain" description="VENN motif-containing" evidence="5">
    <location>
        <begin position="96"/>
        <end position="127"/>
    </location>
</feature>
<dbReference type="PATRIC" id="fig|879567.3.peg.1596"/>
<reference evidence="6 7" key="1">
    <citation type="journal article" date="2013" name="PLoS ONE">
        <title>The first genomic and proteomic characterization of a deep-sea sulfate reducer: insights into the piezophilic lifestyle of Desulfovibrio piezophilus.</title>
        <authorList>
            <person name="Pradel N."/>
            <person name="Ji B."/>
            <person name="Gimenez G."/>
            <person name="Talla E."/>
            <person name="Lenoble P."/>
            <person name="Garel M."/>
            <person name="Tamburini C."/>
            <person name="Fourquet P."/>
            <person name="Lebrun R."/>
            <person name="Bertin P."/>
            <person name="Denis Y."/>
            <person name="Pophillat M."/>
            <person name="Barbe V."/>
            <person name="Ollivier B."/>
            <person name="Dolla A."/>
        </authorList>
    </citation>
    <scope>NUCLEOTIDE SEQUENCE [LARGE SCALE GENOMIC DNA]</scope>
    <source>
        <strain evidence="7">DSM 10523 / SB164P1</strain>
    </source>
</reference>
<comment type="subcellular location">
    <subcellularLocation>
        <location evidence="1">Target cell</location>
        <location evidence="1">Target cell cytoplasm</location>
    </subcellularLocation>
</comment>
<evidence type="ECO:0000313" key="6">
    <source>
        <dbReference type="EMBL" id="CCH48761.1"/>
    </source>
</evidence>
<evidence type="ECO:0000313" key="7">
    <source>
        <dbReference type="Proteomes" id="UP000011724"/>
    </source>
</evidence>
<keyword evidence="3" id="KW-1266">Target cell cytoplasm</keyword>
<evidence type="ECO:0000256" key="4">
    <source>
        <dbReference type="ARBA" id="ARBA00023026"/>
    </source>
</evidence>
<dbReference type="STRING" id="1322246.BN4_11526"/>
<evidence type="ECO:0000259" key="5">
    <source>
        <dbReference type="Pfam" id="PF04829"/>
    </source>
</evidence>
<proteinExistence type="predicted"/>
<dbReference type="Pfam" id="PF04829">
    <property type="entry name" value="PT-VENN"/>
    <property type="match status" value="1"/>
</dbReference>
<dbReference type="InterPro" id="IPR006914">
    <property type="entry name" value="VENN_dom"/>
</dbReference>
<keyword evidence="7" id="KW-1185">Reference proteome</keyword>
<keyword evidence="4" id="KW-0843">Virulence</keyword>
<organism evidence="6 7">
    <name type="scientific">Pseudodesulfovibrio piezophilus (strain DSM 21447 / JCM 15486 / C1TLV30)</name>
    <name type="common">Desulfovibrio piezophilus</name>
    <dbReference type="NCBI Taxonomy" id="1322246"/>
    <lineage>
        <taxon>Bacteria</taxon>
        <taxon>Pseudomonadati</taxon>
        <taxon>Thermodesulfobacteriota</taxon>
        <taxon>Desulfovibrionia</taxon>
        <taxon>Desulfovibrionales</taxon>
        <taxon>Desulfovibrionaceae</taxon>
    </lineage>
</organism>
<evidence type="ECO:0000256" key="3">
    <source>
        <dbReference type="ARBA" id="ARBA00022913"/>
    </source>
</evidence>
<dbReference type="Proteomes" id="UP000011724">
    <property type="component" value="Chromosome"/>
</dbReference>
<dbReference type="AlphaFoldDB" id="M1WK03"/>
<sequence length="336" mass="34789">MGSLHSSAVGVLGKHAAMKIGEAYDGGNGDIDYVTHKIAHLALGGAIAAASGDDIAAGAIGGMIGEITAEAFLTDRIQSGMTEEDIDKLEAVGVDFSKLAAGLAAAVAGADVDTAAGTAENAAQNNAVDTFFDALFVLADAGKIAWGWYTDDDGLLQEGIIDLTADSAALLIPCVPAGSTRVARIFQKAASKTDDVVDAAKAIDNAGDAAKVVDNVADAGKIGENVSGGVKHSDKYAHVGKRLDENAARQFDNKTIKTDDALDLAQDFLGSGYKDMGGGRFLSKDGTRQVRMGDADITGQHAGGNHMNFEILTPNPKKLGKMMIKKKDNLHIFLKD</sequence>